<reference evidence="5 6" key="1">
    <citation type="journal article" date="2011" name="Stand. Genomic Sci.">
        <title>Complete genome sequence of the thermophilic, hydrogen-oxidizing Bacillus tusciae type strain (T2) and reclassification in the new genus, Kyrpidia gen. nov. as Kyrpidia tusciae comb. nov. and emendation of the family Alicyclobacillaceae da Costa and Rainey, 2010.</title>
        <authorList>
            <person name="Klenk H.P."/>
            <person name="Lapidus A."/>
            <person name="Chertkov O."/>
            <person name="Copeland A."/>
            <person name="Del Rio T.G."/>
            <person name="Nolan M."/>
            <person name="Lucas S."/>
            <person name="Chen F."/>
            <person name="Tice H."/>
            <person name="Cheng J.F."/>
            <person name="Han C."/>
            <person name="Bruce D."/>
            <person name="Goodwin L."/>
            <person name="Pitluck S."/>
            <person name="Pati A."/>
            <person name="Ivanova N."/>
            <person name="Mavromatis K."/>
            <person name="Daum C."/>
            <person name="Chen A."/>
            <person name="Palaniappan K."/>
            <person name="Chang Y.J."/>
            <person name="Land M."/>
            <person name="Hauser L."/>
            <person name="Jeffries C.D."/>
            <person name="Detter J.C."/>
            <person name="Rohde M."/>
            <person name="Abt B."/>
            <person name="Pukall R."/>
            <person name="Goker M."/>
            <person name="Bristow J."/>
            <person name="Markowitz V."/>
            <person name="Hugenholtz P."/>
            <person name="Eisen J.A."/>
        </authorList>
    </citation>
    <scope>NUCLEOTIDE SEQUENCE [LARGE SCALE GENOMIC DNA]</scope>
    <source>
        <strain evidence="5 6">DSM 2912</strain>
    </source>
</reference>
<dbReference type="STRING" id="562970.Btus_2673"/>
<dbReference type="SMART" id="SM00382">
    <property type="entry name" value="AAA"/>
    <property type="match status" value="1"/>
</dbReference>
<dbReference type="GO" id="GO:0016887">
    <property type="term" value="F:ATP hydrolysis activity"/>
    <property type="evidence" value="ECO:0007669"/>
    <property type="project" value="InterPro"/>
</dbReference>
<gene>
    <name evidence="5" type="ordered locus">Btus_2673</name>
</gene>
<dbReference type="InterPro" id="IPR003593">
    <property type="entry name" value="AAA+_ATPase"/>
</dbReference>
<dbReference type="OrthoDB" id="2290519at2"/>
<dbReference type="InterPro" id="IPR027417">
    <property type="entry name" value="P-loop_NTPase"/>
</dbReference>
<keyword evidence="1" id="KW-0813">Transport</keyword>
<dbReference type="PANTHER" id="PTHR42939">
    <property type="entry name" value="ABC TRANSPORTER ATP-BINDING PROTEIN ALBC-RELATED"/>
    <property type="match status" value="1"/>
</dbReference>
<dbReference type="PROSITE" id="PS50893">
    <property type="entry name" value="ABC_TRANSPORTER_2"/>
    <property type="match status" value="1"/>
</dbReference>
<dbReference type="KEGG" id="bts:Btus_2673"/>
<dbReference type="PANTHER" id="PTHR42939:SF3">
    <property type="entry name" value="ABC TRANSPORTER ATP-BINDING COMPONENT"/>
    <property type="match status" value="1"/>
</dbReference>
<dbReference type="GO" id="GO:0005524">
    <property type="term" value="F:ATP binding"/>
    <property type="evidence" value="ECO:0007669"/>
    <property type="project" value="UniProtKB-KW"/>
</dbReference>
<keyword evidence="3" id="KW-0067">ATP-binding</keyword>
<evidence type="ECO:0000313" key="6">
    <source>
        <dbReference type="Proteomes" id="UP000002368"/>
    </source>
</evidence>
<evidence type="ECO:0000256" key="3">
    <source>
        <dbReference type="ARBA" id="ARBA00022840"/>
    </source>
</evidence>
<dbReference type="InterPro" id="IPR003439">
    <property type="entry name" value="ABC_transporter-like_ATP-bd"/>
</dbReference>
<proteinExistence type="predicted"/>
<dbReference type="eggNOG" id="COG1131">
    <property type="taxonomic scope" value="Bacteria"/>
</dbReference>
<evidence type="ECO:0000313" key="5">
    <source>
        <dbReference type="EMBL" id="ADG07328.1"/>
    </source>
</evidence>
<organism evidence="5 6">
    <name type="scientific">Kyrpidia tusciae (strain DSM 2912 / NBRC 15312 / T2)</name>
    <name type="common">Bacillus tusciae</name>
    <dbReference type="NCBI Taxonomy" id="562970"/>
    <lineage>
        <taxon>Bacteria</taxon>
        <taxon>Bacillati</taxon>
        <taxon>Bacillota</taxon>
        <taxon>Bacilli</taxon>
        <taxon>Bacillales</taxon>
        <taxon>Alicyclobacillaceae</taxon>
        <taxon>Kyrpidia</taxon>
    </lineage>
</organism>
<dbReference type="Proteomes" id="UP000002368">
    <property type="component" value="Chromosome"/>
</dbReference>
<sequence length="286" mass="32151">MEDAVILDGVCKTFRGFRLENVSFSIKKGYITGFIGPNGSGKTTTIKLIMNLLHPDAGTIRRFGQNDLRNNRTVMNRIGFVYAEPPFYDDLTVEQVKTVVAAFYSKWDETAYRRYRDAFEVPGDRKIKALSTGMKMKFSIALALSHHADLILMDEPTSGLDPVIRREILELLSEVIQDEEKAIFFSTHITTDLERIADYLIFIHRGRIVYSGEKDRLLEAYRVVKGPREILTPGVKRILIGLRETGVGFEGLAPTDSVPALGKQVLAEPPSLDDIMLYTVKGEPHA</sequence>
<protein>
    <submittedName>
        <fullName evidence="5">ABC transporter related protein</fullName>
    </submittedName>
</protein>
<keyword evidence="6" id="KW-1185">Reference proteome</keyword>
<feature type="domain" description="ABC transporter" evidence="4">
    <location>
        <begin position="5"/>
        <end position="230"/>
    </location>
</feature>
<evidence type="ECO:0000259" key="4">
    <source>
        <dbReference type="PROSITE" id="PS50893"/>
    </source>
</evidence>
<accession>D5WU76</accession>
<dbReference type="Pfam" id="PF00005">
    <property type="entry name" value="ABC_tran"/>
    <property type="match status" value="1"/>
</dbReference>
<dbReference type="SUPFAM" id="SSF52540">
    <property type="entry name" value="P-loop containing nucleoside triphosphate hydrolases"/>
    <property type="match status" value="1"/>
</dbReference>
<dbReference type="InterPro" id="IPR051782">
    <property type="entry name" value="ABC_Transporter_VariousFunc"/>
</dbReference>
<dbReference type="Gene3D" id="3.40.50.300">
    <property type="entry name" value="P-loop containing nucleotide triphosphate hydrolases"/>
    <property type="match status" value="1"/>
</dbReference>
<dbReference type="AlphaFoldDB" id="D5WU76"/>
<evidence type="ECO:0000256" key="1">
    <source>
        <dbReference type="ARBA" id="ARBA00022448"/>
    </source>
</evidence>
<evidence type="ECO:0000256" key="2">
    <source>
        <dbReference type="ARBA" id="ARBA00022741"/>
    </source>
</evidence>
<dbReference type="EMBL" id="CP002017">
    <property type="protein sequence ID" value="ADG07328.1"/>
    <property type="molecule type" value="Genomic_DNA"/>
</dbReference>
<dbReference type="RefSeq" id="WP_013076611.1">
    <property type="nucleotide sequence ID" value="NC_014098.1"/>
</dbReference>
<dbReference type="HOGENOM" id="CLU_000604_1_2_9"/>
<name>D5WU76_KYRT2</name>
<keyword evidence="2" id="KW-0547">Nucleotide-binding</keyword>
<dbReference type="CDD" id="cd03230">
    <property type="entry name" value="ABC_DR_subfamily_A"/>
    <property type="match status" value="1"/>
</dbReference>